<dbReference type="Gene3D" id="1.10.260.40">
    <property type="entry name" value="lambda repressor-like DNA-binding domains"/>
    <property type="match status" value="1"/>
</dbReference>
<organism evidence="3 4">
    <name type="scientific">Nonomuraea mangrovi</name>
    <dbReference type="NCBI Taxonomy" id="2316207"/>
    <lineage>
        <taxon>Bacteria</taxon>
        <taxon>Bacillati</taxon>
        <taxon>Actinomycetota</taxon>
        <taxon>Actinomycetes</taxon>
        <taxon>Streptosporangiales</taxon>
        <taxon>Streptosporangiaceae</taxon>
        <taxon>Nonomuraea</taxon>
    </lineage>
</organism>
<dbReference type="InterPro" id="IPR013096">
    <property type="entry name" value="Cupin_2"/>
</dbReference>
<keyword evidence="4" id="KW-1185">Reference proteome</keyword>
<name>A0ABW4T391_9ACTN</name>
<dbReference type="Proteomes" id="UP001597368">
    <property type="component" value="Unassembled WGS sequence"/>
</dbReference>
<protein>
    <submittedName>
        <fullName evidence="3">Helix-turn-helix domain-containing protein</fullName>
    </submittedName>
</protein>
<dbReference type="InterPro" id="IPR011051">
    <property type="entry name" value="RmlC_Cupin_sf"/>
</dbReference>
<accession>A0ABW4T391</accession>
<dbReference type="PANTHER" id="PTHR46797">
    <property type="entry name" value="HTH-TYPE TRANSCRIPTIONAL REGULATOR"/>
    <property type="match status" value="1"/>
</dbReference>
<dbReference type="PANTHER" id="PTHR46797:SF1">
    <property type="entry name" value="METHYLPHOSPHONATE SYNTHASE"/>
    <property type="match status" value="1"/>
</dbReference>
<gene>
    <name evidence="3" type="ORF">ACFSKW_29985</name>
</gene>
<dbReference type="InterPro" id="IPR014710">
    <property type="entry name" value="RmlC-like_jellyroll"/>
</dbReference>
<keyword evidence="1" id="KW-0238">DNA-binding</keyword>
<dbReference type="InterPro" id="IPR001387">
    <property type="entry name" value="Cro/C1-type_HTH"/>
</dbReference>
<dbReference type="EMBL" id="JBHUFV010000046">
    <property type="protein sequence ID" value="MFD1935709.1"/>
    <property type="molecule type" value="Genomic_DNA"/>
</dbReference>
<evidence type="ECO:0000256" key="1">
    <source>
        <dbReference type="ARBA" id="ARBA00023125"/>
    </source>
</evidence>
<dbReference type="PROSITE" id="PS50943">
    <property type="entry name" value="HTH_CROC1"/>
    <property type="match status" value="1"/>
</dbReference>
<dbReference type="InterPro" id="IPR050807">
    <property type="entry name" value="TransReg_Diox_bact_type"/>
</dbReference>
<dbReference type="Gene3D" id="2.60.120.10">
    <property type="entry name" value="Jelly Rolls"/>
    <property type="match status" value="1"/>
</dbReference>
<comment type="caution">
    <text evidence="3">The sequence shown here is derived from an EMBL/GenBank/DDBJ whole genome shotgun (WGS) entry which is preliminary data.</text>
</comment>
<dbReference type="Pfam" id="PF01381">
    <property type="entry name" value="HTH_3"/>
    <property type="match status" value="1"/>
</dbReference>
<sequence>MTEGHQVDEIVSQIGPKLRALRTAQRHSLQQLATISDVSAAAIHKIERNGMVPTITTLLKLGTALGVPVRYFVEEDDQPPEPVHYTPSDRRPTVYTPHEGLALAGITGSYRQFQTAAAMATVTPGASSGAKRMQHPGEELVHVTEGTLTFQVGDQTFSLSAGDSLHFSGEVPHRWANDGDHPAKAIWIALRNG</sequence>
<reference evidence="4" key="1">
    <citation type="journal article" date="2019" name="Int. J. Syst. Evol. Microbiol.">
        <title>The Global Catalogue of Microorganisms (GCM) 10K type strain sequencing project: providing services to taxonomists for standard genome sequencing and annotation.</title>
        <authorList>
            <consortium name="The Broad Institute Genomics Platform"/>
            <consortium name="The Broad Institute Genome Sequencing Center for Infectious Disease"/>
            <person name="Wu L."/>
            <person name="Ma J."/>
        </authorList>
    </citation>
    <scope>NUCLEOTIDE SEQUENCE [LARGE SCALE GENOMIC DNA]</scope>
    <source>
        <strain evidence="4">ICMP 6774ER</strain>
    </source>
</reference>
<dbReference type="SMART" id="SM00530">
    <property type="entry name" value="HTH_XRE"/>
    <property type="match status" value="1"/>
</dbReference>
<feature type="domain" description="HTH cro/C1-type" evidence="2">
    <location>
        <begin position="18"/>
        <end position="72"/>
    </location>
</feature>
<dbReference type="SUPFAM" id="SSF51182">
    <property type="entry name" value="RmlC-like cupins"/>
    <property type="match status" value="1"/>
</dbReference>
<proteinExistence type="predicted"/>
<dbReference type="RefSeq" id="WP_379575825.1">
    <property type="nucleotide sequence ID" value="NZ_JBHUFV010000046.1"/>
</dbReference>
<dbReference type="CDD" id="cd00093">
    <property type="entry name" value="HTH_XRE"/>
    <property type="match status" value="1"/>
</dbReference>
<evidence type="ECO:0000313" key="3">
    <source>
        <dbReference type="EMBL" id="MFD1935709.1"/>
    </source>
</evidence>
<dbReference type="InterPro" id="IPR010982">
    <property type="entry name" value="Lambda_DNA-bd_dom_sf"/>
</dbReference>
<dbReference type="SUPFAM" id="SSF47413">
    <property type="entry name" value="lambda repressor-like DNA-binding domains"/>
    <property type="match status" value="1"/>
</dbReference>
<evidence type="ECO:0000313" key="4">
    <source>
        <dbReference type="Proteomes" id="UP001597368"/>
    </source>
</evidence>
<evidence type="ECO:0000259" key="2">
    <source>
        <dbReference type="PROSITE" id="PS50943"/>
    </source>
</evidence>
<dbReference type="CDD" id="cd02209">
    <property type="entry name" value="cupin_XRE_C"/>
    <property type="match status" value="1"/>
</dbReference>
<dbReference type="Pfam" id="PF07883">
    <property type="entry name" value="Cupin_2"/>
    <property type="match status" value="1"/>
</dbReference>